<organism evidence="1 2">
    <name type="scientific">Allosphingosinicella indica</name>
    <dbReference type="NCBI Taxonomy" id="941907"/>
    <lineage>
        <taxon>Bacteria</taxon>
        <taxon>Pseudomonadati</taxon>
        <taxon>Pseudomonadota</taxon>
        <taxon>Alphaproteobacteria</taxon>
        <taxon>Sphingomonadales</taxon>
        <taxon>Sphingomonadaceae</taxon>
        <taxon>Allosphingosinicella</taxon>
    </lineage>
</organism>
<dbReference type="NCBIfam" id="TIGR02215">
    <property type="entry name" value="phage_chp_gp8"/>
    <property type="match status" value="1"/>
</dbReference>
<sequence length="184" mass="19809">MIRAVTPAPLVIGVAEAKQQLRIDHDDEDALLEGQLAAAQEWVEMFTSQVLTPRTLLFSAAGFPQLPEMIVLARAPVTGVTAISFTTAEGEEIDLLPGNWRWSEDAPELVRPAFGSPWPSAAAEAGSVRLRVSAGYDEGLAPRGLVTAVLMLAGHFFANREGSGAVPEQVKDLCRPFRRFSLGL</sequence>
<dbReference type="STRING" id="941907.SAMN06295910_1897"/>
<proteinExistence type="predicted"/>
<keyword evidence="2" id="KW-1185">Reference proteome</keyword>
<dbReference type="CDD" id="cd08054">
    <property type="entry name" value="gp6"/>
    <property type="match status" value="1"/>
</dbReference>
<dbReference type="NCBIfam" id="TIGR01560">
    <property type="entry name" value="put_DNA_pack"/>
    <property type="match status" value="1"/>
</dbReference>
<name>A0A1X7GJ85_9SPHN</name>
<gene>
    <name evidence="1" type="ORF">SAMN06295910_1897</name>
</gene>
<dbReference type="InterPro" id="IPR006450">
    <property type="entry name" value="Phage_HK97_gp6-like"/>
</dbReference>
<dbReference type="RefSeq" id="WP_172840862.1">
    <property type="nucleotide sequence ID" value="NZ_LT840185.1"/>
</dbReference>
<dbReference type="AlphaFoldDB" id="A0A1X7GJ85"/>
<dbReference type="Gene3D" id="1.10.3230.30">
    <property type="entry name" value="Phage gp6-like head-tail connector protein"/>
    <property type="match status" value="1"/>
</dbReference>
<dbReference type="EMBL" id="LT840185">
    <property type="protein sequence ID" value="SMF70542.1"/>
    <property type="molecule type" value="Genomic_DNA"/>
</dbReference>
<evidence type="ECO:0008006" key="3">
    <source>
        <dbReference type="Google" id="ProtNLM"/>
    </source>
</evidence>
<dbReference type="Proteomes" id="UP000192934">
    <property type="component" value="Chromosome I"/>
</dbReference>
<dbReference type="InterPro" id="IPR021146">
    <property type="entry name" value="Phage_gp6-like_head-tail"/>
</dbReference>
<dbReference type="InterPro" id="IPR011738">
    <property type="entry name" value="Phage_CHP"/>
</dbReference>
<evidence type="ECO:0000313" key="1">
    <source>
        <dbReference type="EMBL" id="SMF70542.1"/>
    </source>
</evidence>
<accession>A0A1X7GJ85</accession>
<reference evidence="2" key="1">
    <citation type="submission" date="2017-04" db="EMBL/GenBank/DDBJ databases">
        <authorList>
            <person name="Varghese N."/>
            <person name="Submissions S."/>
        </authorList>
    </citation>
    <scope>NUCLEOTIDE SEQUENCE [LARGE SCALE GENOMIC DNA]</scope>
    <source>
        <strain evidence="2">Dd16</strain>
    </source>
</reference>
<dbReference type="Pfam" id="PF05135">
    <property type="entry name" value="Phage_connect_1"/>
    <property type="match status" value="1"/>
</dbReference>
<evidence type="ECO:0000313" key="2">
    <source>
        <dbReference type="Proteomes" id="UP000192934"/>
    </source>
</evidence>
<protein>
    <recommendedName>
        <fullName evidence="3">Phage gp6-like head-tail connector protein</fullName>
    </recommendedName>
</protein>